<gene>
    <name evidence="4" type="ORF">HMPREF9470_05528</name>
</gene>
<accession>A0A0J9BBS4</accession>
<feature type="domain" description="N-acetyltransferase" evidence="3">
    <location>
        <begin position="1"/>
        <end position="140"/>
    </location>
</feature>
<comment type="caution">
    <text evidence="4">The sequence shown here is derived from an EMBL/GenBank/DDBJ whole genome shotgun (WGS) entry which is preliminary data.</text>
</comment>
<dbReference type="InterPro" id="IPR000182">
    <property type="entry name" value="GNAT_dom"/>
</dbReference>
<dbReference type="GeneID" id="93166034"/>
<dbReference type="Gene3D" id="3.40.630.30">
    <property type="match status" value="1"/>
</dbReference>
<dbReference type="GO" id="GO:0016747">
    <property type="term" value="F:acyltransferase activity, transferring groups other than amino-acyl groups"/>
    <property type="evidence" value="ECO:0007669"/>
    <property type="project" value="InterPro"/>
</dbReference>
<dbReference type="PANTHER" id="PTHR43800">
    <property type="entry name" value="PEPTIDYL-LYSINE N-ACETYLTRANSFERASE YJAB"/>
    <property type="match status" value="1"/>
</dbReference>
<evidence type="ECO:0000313" key="5">
    <source>
        <dbReference type="Proteomes" id="UP000037392"/>
    </source>
</evidence>
<keyword evidence="1" id="KW-0808">Transferase</keyword>
<evidence type="ECO:0000313" key="4">
    <source>
        <dbReference type="EMBL" id="KMW10678.1"/>
    </source>
</evidence>
<dbReference type="OrthoDB" id="88131at2"/>
<dbReference type="PATRIC" id="fig|742734.4.peg.5916"/>
<dbReference type="PROSITE" id="PS51186">
    <property type="entry name" value="GNAT"/>
    <property type="match status" value="1"/>
</dbReference>
<evidence type="ECO:0000256" key="1">
    <source>
        <dbReference type="ARBA" id="ARBA00022679"/>
    </source>
</evidence>
<organism evidence="4 5">
    <name type="scientific">[Clostridium] citroniae WAL-19142</name>
    <dbReference type="NCBI Taxonomy" id="742734"/>
    <lineage>
        <taxon>Bacteria</taxon>
        <taxon>Bacillati</taxon>
        <taxon>Bacillota</taxon>
        <taxon>Clostridia</taxon>
        <taxon>Lachnospirales</taxon>
        <taxon>Lachnospiraceae</taxon>
        <taxon>Enterocloster</taxon>
    </lineage>
</organism>
<dbReference type="Proteomes" id="UP000037392">
    <property type="component" value="Unassembled WGS sequence"/>
</dbReference>
<dbReference type="InterPro" id="IPR016181">
    <property type="entry name" value="Acyl_CoA_acyltransferase"/>
</dbReference>
<dbReference type="RefSeq" id="WP_048931275.1">
    <property type="nucleotide sequence ID" value="NZ_KQ235888.1"/>
</dbReference>
<dbReference type="EMBL" id="ADLK01000059">
    <property type="protein sequence ID" value="KMW10678.1"/>
    <property type="molecule type" value="Genomic_DNA"/>
</dbReference>
<dbReference type="CDD" id="cd04301">
    <property type="entry name" value="NAT_SF"/>
    <property type="match status" value="1"/>
</dbReference>
<sequence>MIRLFEFRDLDRIMEIWLEGNLNAHPFIKEEYWRQNFETVRSVLPNAEVYVFEEDGEVQGFIGMDAEYIAGIFVAEGHRGQGIGHQLISEVKRKKRLSLHVYEKNTGAVAFYQAEGFRVENSMTEKGTGEQEYLMVFHEDSELNEGT</sequence>
<name>A0A0J9BBS4_9FIRM</name>
<dbReference type="AlphaFoldDB" id="A0A0J9BBS4"/>
<keyword evidence="2" id="KW-0012">Acyltransferase</keyword>
<proteinExistence type="predicted"/>
<dbReference type="SUPFAM" id="SSF55729">
    <property type="entry name" value="Acyl-CoA N-acyltransferases (Nat)"/>
    <property type="match status" value="1"/>
</dbReference>
<dbReference type="Pfam" id="PF13508">
    <property type="entry name" value="Acetyltransf_7"/>
    <property type="match status" value="1"/>
</dbReference>
<dbReference type="PANTHER" id="PTHR43800:SF1">
    <property type="entry name" value="PEPTIDYL-LYSINE N-ACETYLTRANSFERASE YJAB"/>
    <property type="match status" value="1"/>
</dbReference>
<dbReference type="NCBIfam" id="NF007853">
    <property type="entry name" value="PRK10562.1"/>
    <property type="match status" value="1"/>
</dbReference>
<reference evidence="4 5" key="1">
    <citation type="submission" date="2011-04" db="EMBL/GenBank/DDBJ databases">
        <title>The Genome Sequence of Clostridium citroniae WAL-19142.</title>
        <authorList>
            <consortium name="The Broad Institute Genome Sequencing Platform"/>
            <person name="Earl A."/>
            <person name="Ward D."/>
            <person name="Feldgarden M."/>
            <person name="Gevers D."/>
            <person name="Warren Y.A."/>
            <person name="Tyrrell K.L."/>
            <person name="Citron D.M."/>
            <person name="Goldstein E.J."/>
            <person name="Daigneault M."/>
            <person name="Allen-Vercoe E."/>
            <person name="Young S.K."/>
            <person name="Zeng Q."/>
            <person name="Gargeya S."/>
            <person name="Fitzgerald M."/>
            <person name="Haas B."/>
            <person name="Abouelleil A."/>
            <person name="Alvarado L."/>
            <person name="Arachchi H.M."/>
            <person name="Berlin A."/>
            <person name="Brown A."/>
            <person name="Chapman S.B."/>
            <person name="Chen Z."/>
            <person name="Dunbar C."/>
            <person name="Freedman E."/>
            <person name="Gearin G."/>
            <person name="Gellesch M."/>
            <person name="Goldberg J."/>
            <person name="Griggs A."/>
            <person name="Gujja S."/>
            <person name="Heilman E.R."/>
            <person name="Heiman D."/>
            <person name="Howarth C."/>
            <person name="Larson L."/>
            <person name="Lui A."/>
            <person name="MacDonald P.J."/>
            <person name="Mehta T."/>
            <person name="Montmayeur A."/>
            <person name="Murphy C."/>
            <person name="Neiman D."/>
            <person name="Pearson M."/>
            <person name="Priest M."/>
            <person name="Roberts A."/>
            <person name="Saif S."/>
            <person name="Shea T."/>
            <person name="Shenoy N."/>
            <person name="Sisk P."/>
            <person name="Stolte C."/>
            <person name="Sykes S."/>
            <person name="White J."/>
            <person name="Yandava C."/>
            <person name="Wortman J."/>
            <person name="Nusbaum C."/>
            <person name="Birren B."/>
        </authorList>
    </citation>
    <scope>NUCLEOTIDE SEQUENCE [LARGE SCALE GENOMIC DNA]</scope>
    <source>
        <strain evidence="4 5">WAL-19142</strain>
    </source>
</reference>
<evidence type="ECO:0000256" key="2">
    <source>
        <dbReference type="ARBA" id="ARBA00023315"/>
    </source>
</evidence>
<evidence type="ECO:0000259" key="3">
    <source>
        <dbReference type="PROSITE" id="PS51186"/>
    </source>
</evidence>
<protein>
    <recommendedName>
        <fullName evidence="3">N-acetyltransferase domain-containing protein</fullName>
    </recommendedName>
</protein>